<keyword evidence="3" id="KW-1185">Reference proteome</keyword>
<proteinExistence type="predicted"/>
<dbReference type="AlphaFoldDB" id="A0A3M7QEB0"/>
<gene>
    <name evidence="2" type="ORF">BpHYR1_011447</name>
</gene>
<organism evidence="2 3">
    <name type="scientific">Brachionus plicatilis</name>
    <name type="common">Marine rotifer</name>
    <name type="synonym">Brachionus muelleri</name>
    <dbReference type="NCBI Taxonomy" id="10195"/>
    <lineage>
        <taxon>Eukaryota</taxon>
        <taxon>Metazoa</taxon>
        <taxon>Spiralia</taxon>
        <taxon>Gnathifera</taxon>
        <taxon>Rotifera</taxon>
        <taxon>Eurotatoria</taxon>
        <taxon>Monogononta</taxon>
        <taxon>Pseudotrocha</taxon>
        <taxon>Ploima</taxon>
        <taxon>Brachionidae</taxon>
        <taxon>Brachionus</taxon>
    </lineage>
</organism>
<comment type="caution">
    <text evidence="2">The sequence shown here is derived from an EMBL/GenBank/DDBJ whole genome shotgun (WGS) entry which is preliminary data.</text>
</comment>
<accession>A0A3M7QEB0</accession>
<protein>
    <submittedName>
        <fullName evidence="2">Uncharacterized protein</fullName>
    </submittedName>
</protein>
<evidence type="ECO:0000256" key="1">
    <source>
        <dbReference type="SAM" id="Phobius"/>
    </source>
</evidence>
<dbReference type="Proteomes" id="UP000276133">
    <property type="component" value="Unassembled WGS sequence"/>
</dbReference>
<keyword evidence="1" id="KW-0812">Transmembrane</keyword>
<evidence type="ECO:0000313" key="3">
    <source>
        <dbReference type="Proteomes" id="UP000276133"/>
    </source>
</evidence>
<name>A0A3M7QEB0_BRAPC</name>
<keyword evidence="1" id="KW-0472">Membrane</keyword>
<dbReference type="EMBL" id="REGN01006372">
    <property type="protein sequence ID" value="RNA09767.1"/>
    <property type="molecule type" value="Genomic_DNA"/>
</dbReference>
<feature type="transmembrane region" description="Helical" evidence="1">
    <location>
        <begin position="12"/>
        <end position="33"/>
    </location>
</feature>
<evidence type="ECO:0000313" key="2">
    <source>
        <dbReference type="EMBL" id="RNA09767.1"/>
    </source>
</evidence>
<keyword evidence="1" id="KW-1133">Transmembrane helix</keyword>
<reference evidence="2 3" key="1">
    <citation type="journal article" date="2018" name="Sci. Rep.">
        <title>Genomic signatures of local adaptation to the degree of environmental predictability in rotifers.</title>
        <authorList>
            <person name="Franch-Gras L."/>
            <person name="Hahn C."/>
            <person name="Garcia-Roger E.M."/>
            <person name="Carmona M.J."/>
            <person name="Serra M."/>
            <person name="Gomez A."/>
        </authorList>
    </citation>
    <scope>NUCLEOTIDE SEQUENCE [LARGE SCALE GENOMIC DNA]</scope>
    <source>
        <strain evidence="2">HYR1</strain>
    </source>
</reference>
<sequence>MTPYYSTLETPILIYHYSLAAVVLLTRFVFFFCEIFQKFFFELEHYLDNLESYDYLNNFIKITKIKIPLNTFSSKLRSLGLGLSINPAQKYANFIFLIEDQQLKCELKC</sequence>